<accession>A0A662ZK48</accession>
<dbReference type="Proteomes" id="UP000243745">
    <property type="component" value="Unassembled WGS sequence"/>
</dbReference>
<keyword evidence="2" id="KW-1185">Reference proteome</keyword>
<proteinExistence type="predicted"/>
<gene>
    <name evidence="1" type="ORF">SAMN02910344_01747</name>
</gene>
<dbReference type="EMBL" id="FOXF01000038">
    <property type="protein sequence ID" value="SFP56953.1"/>
    <property type="molecule type" value="Genomic_DNA"/>
</dbReference>
<dbReference type="OrthoDB" id="9807549at2"/>
<sequence>MADSFVNIGVNADNINHGFQQVAKNISNYSQTIHQTIHNVNVDMSGMYSQVSQYNTQVTAQFNQLNASMTSVRNNTVATNNILSNVLTRQEQQINLQNRVVERTATRIGQFVQGAMAKIGATVVGFATKMSNLKLNEIICNPVYINTGLVVYGAKAVSDNLLDEDESFLHDFSKDIYCPEQDFINQRFVDEIREIPAHFNLMFTD</sequence>
<evidence type="ECO:0000313" key="1">
    <source>
        <dbReference type="EMBL" id="SFP56953.1"/>
    </source>
</evidence>
<reference evidence="1 2" key="1">
    <citation type="submission" date="2016-10" db="EMBL/GenBank/DDBJ databases">
        <authorList>
            <person name="Varghese N."/>
            <person name="Submissions S."/>
        </authorList>
    </citation>
    <scope>NUCLEOTIDE SEQUENCE [LARGE SCALE GENOMIC DNA]</scope>
    <source>
        <strain evidence="1 2">DSM 1361</strain>
    </source>
</reference>
<name>A0A662ZK48_9GAMM</name>
<dbReference type="RefSeq" id="WP_093142901.1">
    <property type="nucleotide sequence ID" value="NZ_FOXF01000038.1"/>
</dbReference>
<dbReference type="AlphaFoldDB" id="A0A662ZK48"/>
<evidence type="ECO:0000313" key="2">
    <source>
        <dbReference type="Proteomes" id="UP000243745"/>
    </source>
</evidence>
<protein>
    <submittedName>
        <fullName evidence="1">Uncharacterized protein</fullName>
    </submittedName>
</protein>
<organism evidence="1 2">
    <name type="scientific">Ruminobacter amylophilus</name>
    <dbReference type="NCBI Taxonomy" id="867"/>
    <lineage>
        <taxon>Bacteria</taxon>
        <taxon>Pseudomonadati</taxon>
        <taxon>Pseudomonadota</taxon>
        <taxon>Gammaproteobacteria</taxon>
        <taxon>Aeromonadales</taxon>
        <taxon>Succinivibrionaceae</taxon>
        <taxon>Ruminobacter</taxon>
    </lineage>
</organism>